<dbReference type="HOGENOM" id="CLU_2528921_0_0_1"/>
<gene>
    <name evidence="2" type="ORF">M422DRAFT_253749</name>
</gene>
<evidence type="ECO:0000313" key="2">
    <source>
        <dbReference type="EMBL" id="KIJ42957.1"/>
    </source>
</evidence>
<proteinExistence type="predicted"/>
<evidence type="ECO:0000313" key="3">
    <source>
        <dbReference type="Proteomes" id="UP000054279"/>
    </source>
</evidence>
<sequence length="84" mass="9018">MVTGTRPSVSAVQSQCQGSRRSVGPIGQSDSKVPNESDAWFSQYNLSIVMARAFINSQSSKAHLILFQRIFGIAEADTGGQVQS</sequence>
<keyword evidence="3" id="KW-1185">Reference proteome</keyword>
<feature type="compositionally biased region" description="Polar residues" evidence="1">
    <location>
        <begin position="1"/>
        <end position="20"/>
    </location>
</feature>
<evidence type="ECO:0000256" key="1">
    <source>
        <dbReference type="SAM" id="MobiDB-lite"/>
    </source>
</evidence>
<dbReference type="AlphaFoldDB" id="A0A0C9VMC9"/>
<feature type="region of interest" description="Disordered" evidence="1">
    <location>
        <begin position="1"/>
        <end position="36"/>
    </location>
</feature>
<protein>
    <submittedName>
        <fullName evidence="2">Uncharacterized protein</fullName>
    </submittedName>
</protein>
<name>A0A0C9VMC9_SPHS4</name>
<accession>A0A0C9VMC9</accession>
<dbReference type="Proteomes" id="UP000054279">
    <property type="component" value="Unassembled WGS sequence"/>
</dbReference>
<organism evidence="2 3">
    <name type="scientific">Sphaerobolus stellatus (strain SS14)</name>
    <dbReference type="NCBI Taxonomy" id="990650"/>
    <lineage>
        <taxon>Eukaryota</taxon>
        <taxon>Fungi</taxon>
        <taxon>Dikarya</taxon>
        <taxon>Basidiomycota</taxon>
        <taxon>Agaricomycotina</taxon>
        <taxon>Agaricomycetes</taxon>
        <taxon>Phallomycetidae</taxon>
        <taxon>Geastrales</taxon>
        <taxon>Sphaerobolaceae</taxon>
        <taxon>Sphaerobolus</taxon>
    </lineage>
</organism>
<reference evidence="2 3" key="1">
    <citation type="submission" date="2014-06" db="EMBL/GenBank/DDBJ databases">
        <title>Evolutionary Origins and Diversification of the Mycorrhizal Mutualists.</title>
        <authorList>
            <consortium name="DOE Joint Genome Institute"/>
            <consortium name="Mycorrhizal Genomics Consortium"/>
            <person name="Kohler A."/>
            <person name="Kuo A."/>
            <person name="Nagy L.G."/>
            <person name="Floudas D."/>
            <person name="Copeland A."/>
            <person name="Barry K.W."/>
            <person name="Cichocki N."/>
            <person name="Veneault-Fourrey C."/>
            <person name="LaButti K."/>
            <person name="Lindquist E.A."/>
            <person name="Lipzen A."/>
            <person name="Lundell T."/>
            <person name="Morin E."/>
            <person name="Murat C."/>
            <person name="Riley R."/>
            <person name="Ohm R."/>
            <person name="Sun H."/>
            <person name="Tunlid A."/>
            <person name="Henrissat B."/>
            <person name="Grigoriev I.V."/>
            <person name="Hibbett D.S."/>
            <person name="Martin F."/>
        </authorList>
    </citation>
    <scope>NUCLEOTIDE SEQUENCE [LARGE SCALE GENOMIC DNA]</scope>
    <source>
        <strain evidence="2 3">SS14</strain>
    </source>
</reference>
<dbReference type="EMBL" id="KN837126">
    <property type="protein sequence ID" value="KIJ42957.1"/>
    <property type="molecule type" value="Genomic_DNA"/>
</dbReference>